<keyword evidence="1" id="KW-1133">Transmembrane helix</keyword>
<name>A0ABV8RAN3_9FLAO</name>
<keyword evidence="1" id="KW-0472">Membrane</keyword>
<evidence type="ECO:0000313" key="3">
    <source>
        <dbReference type="Proteomes" id="UP001595826"/>
    </source>
</evidence>
<gene>
    <name evidence="2" type="ORF">ACFOWD_09020</name>
</gene>
<evidence type="ECO:0000313" key="2">
    <source>
        <dbReference type="EMBL" id="MFC4269042.1"/>
    </source>
</evidence>
<dbReference type="EMBL" id="JBHSCY010000002">
    <property type="protein sequence ID" value="MFC4269042.1"/>
    <property type="molecule type" value="Genomic_DNA"/>
</dbReference>
<feature type="transmembrane region" description="Helical" evidence="1">
    <location>
        <begin position="31"/>
        <end position="51"/>
    </location>
</feature>
<keyword evidence="3" id="KW-1185">Reference proteome</keyword>
<protein>
    <submittedName>
        <fullName evidence="2">Uncharacterized protein</fullName>
    </submittedName>
</protein>
<dbReference type="Proteomes" id="UP001595826">
    <property type="component" value="Unassembled WGS sequence"/>
</dbReference>
<reference evidence="3" key="1">
    <citation type="journal article" date="2019" name="Int. J. Syst. Evol. Microbiol.">
        <title>The Global Catalogue of Microorganisms (GCM) 10K type strain sequencing project: providing services to taxonomists for standard genome sequencing and annotation.</title>
        <authorList>
            <consortium name="The Broad Institute Genomics Platform"/>
            <consortium name="The Broad Institute Genome Sequencing Center for Infectious Disease"/>
            <person name="Wu L."/>
            <person name="Ma J."/>
        </authorList>
    </citation>
    <scope>NUCLEOTIDE SEQUENCE [LARGE SCALE GENOMIC DNA]</scope>
    <source>
        <strain evidence="3">CECT 8655</strain>
    </source>
</reference>
<accession>A0ABV8RAN3</accession>
<proteinExistence type="predicted"/>
<dbReference type="RefSeq" id="WP_377409928.1">
    <property type="nucleotide sequence ID" value="NZ_JBHSCY010000002.1"/>
</dbReference>
<keyword evidence="1" id="KW-0812">Transmembrane</keyword>
<feature type="transmembrane region" description="Helical" evidence="1">
    <location>
        <begin position="7"/>
        <end position="25"/>
    </location>
</feature>
<evidence type="ECO:0000256" key="1">
    <source>
        <dbReference type="SAM" id="Phobius"/>
    </source>
</evidence>
<comment type="caution">
    <text evidence="2">The sequence shown here is derived from an EMBL/GenBank/DDBJ whole genome shotgun (WGS) entry which is preliminary data.</text>
</comment>
<organism evidence="2 3">
    <name type="scientific">Polaribacter marinivivus</name>
    <dbReference type="NCBI Taxonomy" id="1524260"/>
    <lineage>
        <taxon>Bacteria</taxon>
        <taxon>Pseudomonadati</taxon>
        <taxon>Bacteroidota</taxon>
        <taxon>Flavobacteriia</taxon>
        <taxon>Flavobacteriales</taxon>
        <taxon>Flavobacteriaceae</taxon>
    </lineage>
</organism>
<sequence>MKVSIQTYIAITTFLLFFITILAALNYSFSWIFYLTVIGQVFLLIMVYKVLTDNYKTEKTFEDFYEDNPISQNKNELNYRK</sequence>